<dbReference type="Proteomes" id="UP000886129">
    <property type="component" value="Unassembled WGS sequence"/>
</dbReference>
<feature type="binding site" evidence="6">
    <location>
        <position position="153"/>
    </location>
    <ligand>
        <name>S-adenosyl-L-methionine</name>
        <dbReference type="ChEBI" id="CHEBI:59789"/>
    </ligand>
</feature>
<evidence type="ECO:0000256" key="5">
    <source>
        <dbReference type="PIRNR" id="PIRNR017269"/>
    </source>
</evidence>
<keyword evidence="1 5" id="KW-0489">Methyltransferase</keyword>
<dbReference type="Pfam" id="PF14801">
    <property type="entry name" value="TrmI-like_N"/>
    <property type="match status" value="1"/>
</dbReference>
<evidence type="ECO:0000259" key="7">
    <source>
        <dbReference type="Pfam" id="PF08704"/>
    </source>
</evidence>
<evidence type="ECO:0000256" key="1">
    <source>
        <dbReference type="ARBA" id="ARBA00022603"/>
    </source>
</evidence>
<feature type="binding site" evidence="6">
    <location>
        <position position="169"/>
    </location>
    <ligand>
        <name>S-adenosyl-L-methionine</name>
        <dbReference type="ChEBI" id="CHEBI:59789"/>
    </ligand>
</feature>
<dbReference type="CDD" id="cd02440">
    <property type="entry name" value="AdoMet_MTases"/>
    <property type="match status" value="1"/>
</dbReference>
<feature type="domain" description="tRNA (adenine(58)-N(1))-methyltransferase catalytic subunit TRM61 C-terminal" evidence="7">
    <location>
        <begin position="57"/>
        <end position="230"/>
    </location>
</feature>
<dbReference type="PANTHER" id="PTHR12133:SF1">
    <property type="entry name" value="TRNA (ADENINE(58)-N(1))-METHYLTRANSFERASE, MITOCHONDRIAL"/>
    <property type="match status" value="1"/>
</dbReference>
<dbReference type="GO" id="GO:0031515">
    <property type="term" value="C:tRNA (m1A) methyltransferase complex"/>
    <property type="evidence" value="ECO:0007669"/>
    <property type="project" value="UniProtKB-UniRule"/>
</dbReference>
<dbReference type="EC" id="2.1.1.220" evidence="5"/>
<comment type="catalytic activity">
    <reaction evidence="5">
        <text>adenosine(58) in tRNA + S-adenosyl-L-methionine = N(1)-methyladenosine(58) in tRNA + S-adenosyl-L-homocysteine + H(+)</text>
        <dbReference type="Rhea" id="RHEA:43152"/>
        <dbReference type="Rhea" id="RHEA-COMP:10365"/>
        <dbReference type="Rhea" id="RHEA-COMP:10366"/>
        <dbReference type="ChEBI" id="CHEBI:15378"/>
        <dbReference type="ChEBI" id="CHEBI:57856"/>
        <dbReference type="ChEBI" id="CHEBI:59789"/>
        <dbReference type="ChEBI" id="CHEBI:74411"/>
        <dbReference type="ChEBI" id="CHEBI:74491"/>
        <dbReference type="EC" id="2.1.1.220"/>
    </reaction>
</comment>
<comment type="caution">
    <text evidence="8">The sequence shown here is derived from an EMBL/GenBank/DDBJ whole genome shotgun (WGS) entry which is preliminary data.</text>
</comment>
<comment type="function">
    <text evidence="5">Catalyzes the S-adenosyl-L-methionine-dependent formation of N(1)-methyladenine at position 58 (m1A58) in tRNA.</text>
</comment>
<evidence type="ECO:0000256" key="4">
    <source>
        <dbReference type="ARBA" id="ARBA00022694"/>
    </source>
</evidence>
<sequence>MIQAGDRVLVLTDDNSRYLITLKEGSIFGTHLGNILHEEIIGKEYGDLIKIGRNTAYLLKPGIVDHIFNLNRRTQIVYPKDMGFIILMLDIKEGDLVVECGSGSGSMTSAFARYVGSNGKVVSYERREKFMERARDNVNQLGVGDRVEFKLKDIEEGIDEKEADAFFLDVPDPVPHLKEVLRSLKGGGRFCVLCPTTNQVQSVLETLSEEDVVDIEVWETFVRKMKINPKRFRPEDRMVGHTAYLIFGVKVSRGGEKV</sequence>
<dbReference type="PANTHER" id="PTHR12133">
    <property type="entry name" value="TRNA (ADENINE(58)-N(1))-METHYLTRANSFERASE"/>
    <property type="match status" value="1"/>
</dbReference>
<keyword evidence="3 5" id="KW-0949">S-adenosyl-L-methionine</keyword>
<evidence type="ECO:0000313" key="8">
    <source>
        <dbReference type="EMBL" id="HHF08590.1"/>
    </source>
</evidence>
<name>A0A7C5I0Z4_9BACT</name>
<gene>
    <name evidence="8" type="ORF">ENL26_02310</name>
</gene>
<proteinExistence type="inferred from homology"/>
<comment type="similarity">
    <text evidence="5">Belongs to the class I-like SAM-binding methyltransferase superfamily. TRM61 family.</text>
</comment>
<dbReference type="PIRSF" id="PIRSF017269">
    <property type="entry name" value="GCD14"/>
    <property type="match status" value="1"/>
</dbReference>
<keyword evidence="4 5" id="KW-0819">tRNA processing</keyword>
<comment type="subunit">
    <text evidence="5">Homotetramer composed of a dimer of dimers.</text>
</comment>
<dbReference type="GO" id="GO:0160107">
    <property type="term" value="F:tRNA (adenine(58)-N1)-methyltransferase activity"/>
    <property type="evidence" value="ECO:0007669"/>
    <property type="project" value="UniProtKB-EC"/>
</dbReference>
<dbReference type="AlphaFoldDB" id="A0A7C5I0Z4"/>
<accession>A0A7C5I0Z4</accession>
<protein>
    <recommendedName>
        <fullName evidence="5">tRNA (adenine(58)-N(1))-methyltransferase TrmI</fullName>
        <ecNumber evidence="5">2.1.1.220</ecNumber>
    </recommendedName>
</protein>
<organism evidence="8">
    <name type="scientific">Kosmotoga arenicorallina</name>
    <dbReference type="NCBI Taxonomy" id="688066"/>
    <lineage>
        <taxon>Bacteria</taxon>
        <taxon>Thermotogati</taxon>
        <taxon>Thermotogota</taxon>
        <taxon>Thermotogae</taxon>
        <taxon>Kosmotogales</taxon>
        <taxon>Kosmotogaceae</taxon>
        <taxon>Kosmotoga</taxon>
    </lineage>
</organism>
<dbReference type="SUPFAM" id="SSF53335">
    <property type="entry name" value="S-adenosyl-L-methionine-dependent methyltransferases"/>
    <property type="match status" value="1"/>
</dbReference>
<evidence type="ECO:0000256" key="2">
    <source>
        <dbReference type="ARBA" id="ARBA00022679"/>
    </source>
</evidence>
<dbReference type="InterPro" id="IPR049470">
    <property type="entry name" value="TRM61_C"/>
</dbReference>
<dbReference type="Pfam" id="PF08704">
    <property type="entry name" value="GCD14"/>
    <property type="match status" value="1"/>
</dbReference>
<dbReference type="EMBL" id="DRTH01000137">
    <property type="protein sequence ID" value="HHF08590.1"/>
    <property type="molecule type" value="Genomic_DNA"/>
</dbReference>
<dbReference type="Gene3D" id="3.10.330.20">
    <property type="match status" value="1"/>
</dbReference>
<dbReference type="GO" id="GO:0030488">
    <property type="term" value="P:tRNA methylation"/>
    <property type="evidence" value="ECO:0007669"/>
    <property type="project" value="InterPro"/>
</dbReference>
<evidence type="ECO:0000256" key="6">
    <source>
        <dbReference type="PIRSR" id="PIRSR017269-1"/>
    </source>
</evidence>
<dbReference type="Gene3D" id="3.40.50.150">
    <property type="entry name" value="Vaccinia Virus protein VP39"/>
    <property type="match status" value="1"/>
</dbReference>
<dbReference type="InterPro" id="IPR014816">
    <property type="entry name" value="tRNA_MeTrfase_Gcd14"/>
</dbReference>
<dbReference type="InterPro" id="IPR029063">
    <property type="entry name" value="SAM-dependent_MTases_sf"/>
</dbReference>
<reference evidence="8" key="1">
    <citation type="journal article" date="2020" name="mSystems">
        <title>Genome- and Community-Level Interaction Insights into Carbon Utilization and Element Cycling Functions of Hydrothermarchaeota in Hydrothermal Sediment.</title>
        <authorList>
            <person name="Zhou Z."/>
            <person name="Liu Y."/>
            <person name="Xu W."/>
            <person name="Pan J."/>
            <person name="Luo Z.H."/>
            <person name="Li M."/>
        </authorList>
    </citation>
    <scope>NUCLEOTIDE SEQUENCE [LARGE SCALE GENOMIC DNA]</scope>
    <source>
        <strain evidence="8">HyVt-80</strain>
    </source>
</reference>
<dbReference type="PROSITE" id="PS51620">
    <property type="entry name" value="SAM_TRM61"/>
    <property type="match status" value="1"/>
</dbReference>
<evidence type="ECO:0000256" key="3">
    <source>
        <dbReference type="ARBA" id="ARBA00022691"/>
    </source>
</evidence>
<feature type="binding site" evidence="6">
    <location>
        <position position="125"/>
    </location>
    <ligand>
        <name>S-adenosyl-L-methionine</name>
        <dbReference type="ChEBI" id="CHEBI:59789"/>
    </ligand>
</feature>
<keyword evidence="2 5" id="KW-0808">Transferase</keyword>